<organism evidence="4 5">
    <name type="scientific">Zoogloea oleivorans</name>
    <dbReference type="NCBI Taxonomy" id="1552750"/>
    <lineage>
        <taxon>Bacteria</taxon>
        <taxon>Pseudomonadati</taxon>
        <taxon>Pseudomonadota</taxon>
        <taxon>Betaproteobacteria</taxon>
        <taxon>Rhodocyclales</taxon>
        <taxon>Zoogloeaceae</taxon>
        <taxon>Zoogloea</taxon>
    </lineage>
</organism>
<dbReference type="PANTHER" id="PTHR10204">
    <property type="entry name" value="NAD P H OXIDOREDUCTASE-RELATED"/>
    <property type="match status" value="1"/>
</dbReference>
<evidence type="ECO:0000256" key="1">
    <source>
        <dbReference type="ARBA" id="ARBA00006252"/>
    </source>
</evidence>
<comment type="caution">
    <text evidence="4">The sequence shown here is derived from an EMBL/GenBank/DDBJ whole genome shotgun (WGS) entry which is preliminary data.</text>
</comment>
<dbReference type="AlphaFoldDB" id="A0A6C2CJW1"/>
<evidence type="ECO:0000313" key="4">
    <source>
        <dbReference type="EMBL" id="TYC54241.1"/>
    </source>
</evidence>
<feature type="domain" description="Flavodoxin-like fold" evidence="3">
    <location>
        <begin position="1"/>
        <end position="208"/>
    </location>
</feature>
<dbReference type="GO" id="GO:0003955">
    <property type="term" value="F:NAD(P)H dehydrogenase (quinone) activity"/>
    <property type="evidence" value="ECO:0007669"/>
    <property type="project" value="TreeGrafter"/>
</dbReference>
<dbReference type="GO" id="GO:0005829">
    <property type="term" value="C:cytosol"/>
    <property type="evidence" value="ECO:0007669"/>
    <property type="project" value="TreeGrafter"/>
</dbReference>
<evidence type="ECO:0000259" key="3">
    <source>
        <dbReference type="Pfam" id="PF02525"/>
    </source>
</evidence>
<accession>A0A6C2CJW1</accession>
<dbReference type="FunFam" id="3.40.50.360:FF:000054">
    <property type="entry name" value="NAD(P)H dehydrogenase, quinone 1"/>
    <property type="match status" value="1"/>
</dbReference>
<proteinExistence type="inferred from homology"/>
<dbReference type="OrthoDB" id="9798454at2"/>
<evidence type="ECO:0000256" key="2">
    <source>
        <dbReference type="ARBA" id="ARBA00023002"/>
    </source>
</evidence>
<sequence>MKVLIVFAHNEPRSFNAAMKDEAVRVLQDEGHEVVVSDLYAMNFNPVASAADFGSRADPDYLVYALEQRNAFKAGTLAPDIAAEVDKVKWADLIVFNFPIYWYGMPAIMKGWIDRVFVSGFCYGGRRIYDKGGLKGKSAMLAISLGGQAHMFGPEAIHGELEVMLQPILRGMLGYVGLTVLPPYVAYHVPYISEEARGEVLDGYRQHLRSLDTRAPLVFPSVDDFDENLRPKATGE</sequence>
<gene>
    <name evidence="4" type="ORF">ETQ85_20135</name>
</gene>
<dbReference type="InterPro" id="IPR003680">
    <property type="entry name" value="Flavodoxin_fold"/>
</dbReference>
<protein>
    <submittedName>
        <fullName evidence="4">Flavodoxin family protein</fullName>
    </submittedName>
</protein>
<dbReference type="Proteomes" id="UP000389128">
    <property type="component" value="Unassembled WGS sequence"/>
</dbReference>
<evidence type="ECO:0000313" key="5">
    <source>
        <dbReference type="Proteomes" id="UP000389128"/>
    </source>
</evidence>
<dbReference type="RefSeq" id="WP_148580882.1">
    <property type="nucleotide sequence ID" value="NZ_SDKK01000023.1"/>
</dbReference>
<comment type="similarity">
    <text evidence="1">Belongs to the NAD(P)H dehydrogenase (quinone) family.</text>
</comment>
<name>A0A6C2CJW1_9RHOO</name>
<dbReference type="SUPFAM" id="SSF52218">
    <property type="entry name" value="Flavoproteins"/>
    <property type="match status" value="1"/>
</dbReference>
<dbReference type="Gene3D" id="3.40.50.360">
    <property type="match status" value="1"/>
</dbReference>
<dbReference type="InterPro" id="IPR029039">
    <property type="entry name" value="Flavoprotein-like_sf"/>
</dbReference>
<reference evidence="4 5" key="1">
    <citation type="submission" date="2019-01" db="EMBL/GenBank/DDBJ databases">
        <title>Zoogloea oleivorans genome sequencing and assembly.</title>
        <authorList>
            <person name="Tancsics A."/>
            <person name="Farkas M."/>
            <person name="Kriszt B."/>
            <person name="Maroti G."/>
            <person name="Horvath B."/>
        </authorList>
    </citation>
    <scope>NUCLEOTIDE SEQUENCE [LARGE SCALE GENOMIC DNA]</scope>
    <source>
        <strain evidence="4 5">Buc</strain>
    </source>
</reference>
<dbReference type="InterPro" id="IPR051545">
    <property type="entry name" value="NAD(P)H_dehydrogenase_qn"/>
</dbReference>
<dbReference type="PANTHER" id="PTHR10204:SF34">
    <property type="entry name" value="NAD(P)H DEHYDROGENASE [QUINONE] 1 ISOFORM 1"/>
    <property type="match status" value="1"/>
</dbReference>
<dbReference type="Pfam" id="PF02525">
    <property type="entry name" value="Flavodoxin_2"/>
    <property type="match status" value="1"/>
</dbReference>
<dbReference type="EMBL" id="SDKK01000023">
    <property type="protein sequence ID" value="TYC54241.1"/>
    <property type="molecule type" value="Genomic_DNA"/>
</dbReference>
<keyword evidence="2" id="KW-0560">Oxidoreductase</keyword>
<keyword evidence="5" id="KW-1185">Reference proteome</keyword>